<dbReference type="CDD" id="cd17992">
    <property type="entry name" value="DEXHc_RecG"/>
    <property type="match status" value="1"/>
</dbReference>
<accession>A0A921HP45</accession>
<dbReference type="Gene3D" id="2.40.50.140">
    <property type="entry name" value="Nucleic acid-binding proteins"/>
    <property type="match status" value="1"/>
</dbReference>
<dbReference type="InterPro" id="IPR012340">
    <property type="entry name" value="NA-bd_OB-fold"/>
</dbReference>
<dbReference type="EC" id="5.6.2.4" evidence="13 15"/>
<evidence type="ECO:0000259" key="17">
    <source>
        <dbReference type="PROSITE" id="PS51194"/>
    </source>
</evidence>
<comment type="function">
    <text evidence="15">Plays a critical role in recombination and DNA repair. Helps process Holliday junction intermediates to mature products by catalyzing branch migration. Has replication fork regression activity, unwinds stalled or blocked replication forks to make a HJ that can be resolved. Has a DNA unwinding activity characteristic of a DNA helicase with 3'-5' polarity.</text>
</comment>
<dbReference type="GO" id="GO:0016787">
    <property type="term" value="F:hydrolase activity"/>
    <property type="evidence" value="ECO:0007669"/>
    <property type="project" value="UniProtKB-KW"/>
</dbReference>
<comment type="caution">
    <text evidence="18">The sequence shown here is derived from an EMBL/GenBank/DDBJ whole genome shotgun (WGS) entry which is preliminary data.</text>
</comment>
<keyword evidence="8" id="KW-0238">DNA-binding</keyword>
<keyword evidence="3 15" id="KW-0547">Nucleotide-binding</keyword>
<dbReference type="GO" id="GO:0005524">
    <property type="term" value="F:ATP binding"/>
    <property type="evidence" value="ECO:0007669"/>
    <property type="project" value="UniProtKB-KW"/>
</dbReference>
<dbReference type="Pfam" id="PF00270">
    <property type="entry name" value="DEAD"/>
    <property type="match status" value="1"/>
</dbReference>
<gene>
    <name evidence="18" type="primary">recG</name>
    <name evidence="18" type="ORF">K8V65_01410</name>
</gene>
<evidence type="ECO:0000256" key="3">
    <source>
        <dbReference type="ARBA" id="ARBA00022741"/>
    </source>
</evidence>
<evidence type="ECO:0000256" key="11">
    <source>
        <dbReference type="ARBA" id="ARBA00023235"/>
    </source>
</evidence>
<dbReference type="InterPro" id="IPR014001">
    <property type="entry name" value="Helicase_ATP-bd"/>
</dbReference>
<dbReference type="SUPFAM" id="SSF50249">
    <property type="entry name" value="Nucleic acid-binding proteins"/>
    <property type="match status" value="1"/>
</dbReference>
<dbReference type="GO" id="GO:0006281">
    <property type="term" value="P:DNA repair"/>
    <property type="evidence" value="ECO:0007669"/>
    <property type="project" value="UniProtKB-UniRule"/>
</dbReference>
<evidence type="ECO:0000256" key="7">
    <source>
        <dbReference type="ARBA" id="ARBA00022840"/>
    </source>
</evidence>
<dbReference type="InterPro" id="IPR033454">
    <property type="entry name" value="RecG_wedge"/>
</dbReference>
<keyword evidence="5 15" id="KW-0378">Hydrolase</keyword>
<keyword evidence="4 15" id="KW-0227">DNA damage</keyword>
<evidence type="ECO:0000256" key="8">
    <source>
        <dbReference type="ARBA" id="ARBA00023125"/>
    </source>
</evidence>
<evidence type="ECO:0000256" key="5">
    <source>
        <dbReference type="ARBA" id="ARBA00022801"/>
    </source>
</evidence>
<comment type="similarity">
    <text evidence="1 15">Belongs to the helicase family. RecG subfamily.</text>
</comment>
<protein>
    <recommendedName>
        <fullName evidence="2 15">ATP-dependent DNA helicase RecG</fullName>
        <ecNumber evidence="13 15">5.6.2.4</ecNumber>
    </recommendedName>
</protein>
<evidence type="ECO:0000256" key="9">
    <source>
        <dbReference type="ARBA" id="ARBA00023172"/>
    </source>
</evidence>
<evidence type="ECO:0000313" key="18">
    <source>
        <dbReference type="EMBL" id="HJF84311.1"/>
    </source>
</evidence>
<dbReference type="SMART" id="SM00487">
    <property type="entry name" value="DEXDc"/>
    <property type="match status" value="1"/>
</dbReference>
<evidence type="ECO:0000256" key="2">
    <source>
        <dbReference type="ARBA" id="ARBA00017846"/>
    </source>
</evidence>
<evidence type="ECO:0000313" key="19">
    <source>
        <dbReference type="Proteomes" id="UP000780768"/>
    </source>
</evidence>
<dbReference type="EMBL" id="DYVR01000041">
    <property type="protein sequence ID" value="HJF84311.1"/>
    <property type="molecule type" value="Genomic_DNA"/>
</dbReference>
<dbReference type="InterPro" id="IPR045562">
    <property type="entry name" value="RecG_dom3_C"/>
</dbReference>
<keyword evidence="11" id="KW-0413">Isomerase</keyword>
<evidence type="ECO:0000256" key="10">
    <source>
        <dbReference type="ARBA" id="ARBA00023204"/>
    </source>
</evidence>
<dbReference type="AlphaFoldDB" id="A0A921HP45"/>
<reference evidence="18" key="2">
    <citation type="submission" date="2021-09" db="EMBL/GenBank/DDBJ databases">
        <authorList>
            <person name="Gilroy R."/>
        </authorList>
    </citation>
    <scope>NUCLEOTIDE SEQUENCE</scope>
    <source>
        <strain evidence="18">7318</strain>
    </source>
</reference>
<keyword evidence="6 15" id="KW-0347">Helicase</keyword>
<dbReference type="InterPro" id="IPR047112">
    <property type="entry name" value="RecG/Mfd"/>
</dbReference>
<dbReference type="SUPFAM" id="SSF52540">
    <property type="entry name" value="P-loop containing nucleoside triphosphate hydrolases"/>
    <property type="match status" value="2"/>
</dbReference>
<evidence type="ECO:0000256" key="14">
    <source>
        <dbReference type="ARBA" id="ARBA00048988"/>
    </source>
</evidence>
<dbReference type="CDD" id="cd04488">
    <property type="entry name" value="RecG_wedge_OBF"/>
    <property type="match status" value="1"/>
</dbReference>
<dbReference type="PANTHER" id="PTHR47964:SF1">
    <property type="entry name" value="ATP-DEPENDENT DNA HELICASE HOMOLOG RECG, CHLOROPLASTIC"/>
    <property type="match status" value="1"/>
</dbReference>
<dbReference type="InterPro" id="IPR011545">
    <property type="entry name" value="DEAD/DEAH_box_helicase_dom"/>
</dbReference>
<feature type="domain" description="Helicase C-terminal" evidence="17">
    <location>
        <begin position="461"/>
        <end position="622"/>
    </location>
</feature>
<dbReference type="Gene3D" id="3.40.50.300">
    <property type="entry name" value="P-loop containing nucleotide triphosphate hydrolases"/>
    <property type="match status" value="2"/>
</dbReference>
<dbReference type="PROSITE" id="PS51192">
    <property type="entry name" value="HELICASE_ATP_BIND_1"/>
    <property type="match status" value="1"/>
</dbReference>
<keyword evidence="9 15" id="KW-0233">DNA recombination</keyword>
<keyword evidence="10 15" id="KW-0234">DNA repair</keyword>
<evidence type="ECO:0000259" key="16">
    <source>
        <dbReference type="PROSITE" id="PS51192"/>
    </source>
</evidence>
<proteinExistence type="inferred from homology"/>
<dbReference type="GO" id="GO:0043138">
    <property type="term" value="F:3'-5' DNA helicase activity"/>
    <property type="evidence" value="ECO:0007669"/>
    <property type="project" value="UniProtKB-EC"/>
</dbReference>
<dbReference type="Pfam" id="PF19833">
    <property type="entry name" value="RecG_dom3_C"/>
    <property type="match status" value="1"/>
</dbReference>
<dbReference type="GO" id="GO:0003677">
    <property type="term" value="F:DNA binding"/>
    <property type="evidence" value="ECO:0007669"/>
    <property type="project" value="UniProtKB-KW"/>
</dbReference>
<dbReference type="Proteomes" id="UP000780768">
    <property type="component" value="Unassembled WGS sequence"/>
</dbReference>
<dbReference type="InterPro" id="IPR001650">
    <property type="entry name" value="Helicase_C-like"/>
</dbReference>
<dbReference type="InterPro" id="IPR027417">
    <property type="entry name" value="P-loop_NTPase"/>
</dbReference>
<dbReference type="PANTHER" id="PTHR47964">
    <property type="entry name" value="ATP-DEPENDENT DNA HELICASE HOMOLOG RECG, CHLOROPLASTIC"/>
    <property type="match status" value="1"/>
</dbReference>
<dbReference type="NCBIfam" id="NF008168">
    <property type="entry name" value="PRK10917.2-2"/>
    <property type="match status" value="1"/>
</dbReference>
<evidence type="ECO:0000256" key="13">
    <source>
        <dbReference type="ARBA" id="ARBA00034808"/>
    </source>
</evidence>
<evidence type="ECO:0000256" key="15">
    <source>
        <dbReference type="RuleBase" id="RU363016"/>
    </source>
</evidence>
<reference evidence="18" key="1">
    <citation type="journal article" date="2021" name="PeerJ">
        <title>Extensive microbial diversity within the chicken gut microbiome revealed by metagenomics and culture.</title>
        <authorList>
            <person name="Gilroy R."/>
            <person name="Ravi A."/>
            <person name="Getino M."/>
            <person name="Pursley I."/>
            <person name="Horton D.L."/>
            <person name="Alikhan N.F."/>
            <person name="Baker D."/>
            <person name="Gharbi K."/>
            <person name="Hall N."/>
            <person name="Watson M."/>
            <person name="Adriaenssens E.M."/>
            <person name="Foster-Nyarko E."/>
            <person name="Jarju S."/>
            <person name="Secka A."/>
            <person name="Antonio M."/>
            <person name="Oren A."/>
            <person name="Chaudhuri R.R."/>
            <person name="La Ragione R."/>
            <person name="Hildebrand F."/>
            <person name="Pallen M.J."/>
        </authorList>
    </citation>
    <scope>NUCLEOTIDE SEQUENCE</scope>
    <source>
        <strain evidence="18">7318</strain>
    </source>
</reference>
<dbReference type="Pfam" id="PF17191">
    <property type="entry name" value="RecG_wedge"/>
    <property type="match status" value="1"/>
</dbReference>
<comment type="catalytic activity">
    <reaction evidence="14 15">
        <text>ATP + H2O = ADP + phosphate + H(+)</text>
        <dbReference type="Rhea" id="RHEA:13065"/>
        <dbReference type="ChEBI" id="CHEBI:15377"/>
        <dbReference type="ChEBI" id="CHEBI:15378"/>
        <dbReference type="ChEBI" id="CHEBI:30616"/>
        <dbReference type="ChEBI" id="CHEBI:43474"/>
        <dbReference type="ChEBI" id="CHEBI:456216"/>
        <dbReference type="EC" id="5.6.2.4"/>
    </reaction>
</comment>
<dbReference type="InterPro" id="IPR004609">
    <property type="entry name" value="ATP-dep_DNA_helicase_RecG"/>
</dbReference>
<feature type="domain" description="Helicase ATP-binding" evidence="16">
    <location>
        <begin position="280"/>
        <end position="443"/>
    </location>
</feature>
<name>A0A921HP45_9FIRM</name>
<dbReference type="NCBIfam" id="TIGR00643">
    <property type="entry name" value="recG"/>
    <property type="match status" value="1"/>
</dbReference>
<evidence type="ECO:0000256" key="1">
    <source>
        <dbReference type="ARBA" id="ARBA00007504"/>
    </source>
</evidence>
<evidence type="ECO:0000256" key="12">
    <source>
        <dbReference type="ARBA" id="ARBA00034617"/>
    </source>
</evidence>
<dbReference type="PROSITE" id="PS51194">
    <property type="entry name" value="HELICASE_CTER"/>
    <property type="match status" value="1"/>
</dbReference>
<dbReference type="NCBIfam" id="NF008165">
    <property type="entry name" value="PRK10917.1-3"/>
    <property type="match status" value="1"/>
</dbReference>
<dbReference type="GO" id="GO:0006310">
    <property type="term" value="P:DNA recombination"/>
    <property type="evidence" value="ECO:0007669"/>
    <property type="project" value="UniProtKB-UniRule"/>
</dbReference>
<organism evidence="18 19">
    <name type="scientific">Megamonas hypermegale</name>
    <dbReference type="NCBI Taxonomy" id="158847"/>
    <lineage>
        <taxon>Bacteria</taxon>
        <taxon>Bacillati</taxon>
        <taxon>Bacillota</taxon>
        <taxon>Negativicutes</taxon>
        <taxon>Selenomonadales</taxon>
        <taxon>Selenomonadaceae</taxon>
        <taxon>Megamonas</taxon>
    </lineage>
</organism>
<comment type="catalytic activity">
    <reaction evidence="12 15">
        <text>Couples ATP hydrolysis with the unwinding of duplex DNA by translocating in the 3'-5' direction.</text>
        <dbReference type="EC" id="5.6.2.4"/>
    </reaction>
</comment>
<evidence type="ECO:0000256" key="6">
    <source>
        <dbReference type="ARBA" id="ARBA00022806"/>
    </source>
</evidence>
<sequence>MDIRQNVQYLKGVGPKKAQALKKLGIENIYDLATYYPRRYEDLSSVQPIGSLKAGDTANIQGKIVAMADRNTRRGLKLLTVMMADDTGSIQINFFNQDYLKKKFKQGMRLFVHGKIGYAYGGYGQLAVTQLISFDTEDGESGKEAENHYAFMPVYTLPDYIKPKDFRNLLEQVMAAETNFKDIVPEFIRAKYQLLSKREAVGKIHFPQSKKELEEAKRSLIFEELFSIQAGLLLLKKQHTGRERGIKFLPNSKLVEAVFKAIPFELTAEQQKVWQEICRDMQSDRQMQRLVQGDVGSGKTVIAILALVKAVENGYQGAMMAPTEILAIQHFDKLKSLLEPLGINVAILTGSLKAKQRRDTLEGLADGAVDIVIGTHALIQDNVIFKNLGLVVTDEQHRFGVNQRAKLEDKGIDFLPDVLVMTATPIPRTMTLTVYGDLDVSFIRQLPPGRKPIRTFVRMPDRRELIYKFVRNEVAKGRQAYVVCPLIEESENSDAVSVEMIYDELTSGFLYGVRCALLHGKLAAKDKEQLLYDFLAGKIDVLISTTVIEVGVNVPNASIMVIEGAERFGLAQLHQLRGRIGRGQFASYCILVNRGKNANSLERLHLMEKISDGFVLAEEDLRLRGPGQFFGSMQHGLPDLKIADVLNDVNVLVTARREAQRAIDFGIDRKSLVELLQLQYKDRFIKIADV</sequence>
<dbReference type="Pfam" id="PF00271">
    <property type="entry name" value="Helicase_C"/>
    <property type="match status" value="1"/>
</dbReference>
<dbReference type="SMART" id="SM00490">
    <property type="entry name" value="HELICc"/>
    <property type="match status" value="2"/>
</dbReference>
<evidence type="ECO:0000256" key="4">
    <source>
        <dbReference type="ARBA" id="ARBA00022763"/>
    </source>
</evidence>
<keyword evidence="7 15" id="KW-0067">ATP-binding</keyword>